<gene>
    <name evidence="2" type="ORF">SAMN05421812_113157</name>
</gene>
<dbReference type="RefSeq" id="WP_089253576.1">
    <property type="nucleotide sequence ID" value="NZ_FZPH01000013.1"/>
</dbReference>
<feature type="region of interest" description="Disordered" evidence="1">
    <location>
        <begin position="26"/>
        <end position="68"/>
    </location>
</feature>
<proteinExistence type="predicted"/>
<dbReference type="AlphaFoldDB" id="A0A239P5P3"/>
<keyword evidence="3" id="KW-1185">Reference proteome</keyword>
<evidence type="ECO:0000313" key="2">
    <source>
        <dbReference type="EMBL" id="SNT61649.1"/>
    </source>
</evidence>
<sequence>MANAWIPVIGGPQDGTQVEVPITDGLPPSPLTHEWRWTGPGGDKKVTETYVADDAPGSDPPWRYVPEH</sequence>
<reference evidence="2 3" key="1">
    <citation type="submission" date="2017-06" db="EMBL/GenBank/DDBJ databases">
        <authorList>
            <person name="Kim H.J."/>
            <person name="Triplett B.A."/>
        </authorList>
    </citation>
    <scope>NUCLEOTIDE SEQUENCE [LARGE SCALE GENOMIC DNA]</scope>
    <source>
        <strain evidence="2 3">CGMCC 4.5593</strain>
    </source>
</reference>
<name>A0A239P5P3_9ACTN</name>
<organism evidence="2 3">
    <name type="scientific">Asanoa hainanensis</name>
    <dbReference type="NCBI Taxonomy" id="560556"/>
    <lineage>
        <taxon>Bacteria</taxon>
        <taxon>Bacillati</taxon>
        <taxon>Actinomycetota</taxon>
        <taxon>Actinomycetes</taxon>
        <taxon>Micromonosporales</taxon>
        <taxon>Micromonosporaceae</taxon>
        <taxon>Asanoa</taxon>
    </lineage>
</organism>
<dbReference type="OrthoDB" id="3388268at2"/>
<dbReference type="EMBL" id="FZPH01000013">
    <property type="protein sequence ID" value="SNT61649.1"/>
    <property type="molecule type" value="Genomic_DNA"/>
</dbReference>
<evidence type="ECO:0000256" key="1">
    <source>
        <dbReference type="SAM" id="MobiDB-lite"/>
    </source>
</evidence>
<accession>A0A239P5P3</accession>
<protein>
    <submittedName>
        <fullName evidence="2">Uncharacterized protein</fullName>
    </submittedName>
</protein>
<dbReference type="Proteomes" id="UP000198362">
    <property type="component" value="Unassembled WGS sequence"/>
</dbReference>
<evidence type="ECO:0000313" key="3">
    <source>
        <dbReference type="Proteomes" id="UP000198362"/>
    </source>
</evidence>